<feature type="region of interest" description="Disordered" evidence="1">
    <location>
        <begin position="286"/>
        <end position="364"/>
    </location>
</feature>
<feature type="compositionally biased region" description="Basic and acidic residues" evidence="1">
    <location>
        <begin position="1"/>
        <end position="13"/>
    </location>
</feature>
<dbReference type="InterPro" id="IPR035426">
    <property type="entry name" value="Gemin2/Brr1"/>
</dbReference>
<evidence type="ECO:0000313" key="2">
    <source>
        <dbReference type="EMBL" id="KAF1810247.1"/>
    </source>
</evidence>
<reference evidence="4" key="2">
    <citation type="submission" date="2020-04" db="EMBL/GenBank/DDBJ databases">
        <authorList>
            <consortium name="NCBI Genome Project"/>
        </authorList>
    </citation>
    <scope>NUCLEOTIDE SEQUENCE</scope>
    <source>
        <strain evidence="4">CBS 781.70</strain>
    </source>
</reference>
<evidence type="ECO:0000256" key="1">
    <source>
        <dbReference type="SAM" id="MobiDB-lite"/>
    </source>
</evidence>
<dbReference type="GeneID" id="54423500"/>
<keyword evidence="3" id="KW-1185">Reference proteome</keyword>
<feature type="compositionally biased region" description="Polar residues" evidence="1">
    <location>
        <begin position="324"/>
        <end position="337"/>
    </location>
</feature>
<dbReference type="Proteomes" id="UP000504638">
    <property type="component" value="Unplaced"/>
</dbReference>
<protein>
    <submittedName>
        <fullName evidence="2 4">Uncharacterized protein</fullName>
    </submittedName>
</protein>
<proteinExistence type="predicted"/>
<dbReference type="GO" id="GO:0000387">
    <property type="term" value="P:spliceosomal snRNP assembly"/>
    <property type="evidence" value="ECO:0007669"/>
    <property type="project" value="InterPro"/>
</dbReference>
<dbReference type="Pfam" id="PF04938">
    <property type="entry name" value="SIP1"/>
    <property type="match status" value="1"/>
</dbReference>
<organism evidence="2">
    <name type="scientific">Eremomyces bilateralis CBS 781.70</name>
    <dbReference type="NCBI Taxonomy" id="1392243"/>
    <lineage>
        <taxon>Eukaryota</taxon>
        <taxon>Fungi</taxon>
        <taxon>Dikarya</taxon>
        <taxon>Ascomycota</taxon>
        <taxon>Pezizomycotina</taxon>
        <taxon>Dothideomycetes</taxon>
        <taxon>Dothideomycetes incertae sedis</taxon>
        <taxon>Eremomycetales</taxon>
        <taxon>Eremomycetaceae</taxon>
        <taxon>Eremomyces</taxon>
    </lineage>
</organism>
<feature type="compositionally biased region" description="Basic and acidic residues" evidence="1">
    <location>
        <begin position="296"/>
        <end position="310"/>
    </location>
</feature>
<feature type="compositionally biased region" description="Low complexity" evidence="1">
    <location>
        <begin position="349"/>
        <end position="364"/>
    </location>
</feature>
<dbReference type="AlphaFoldDB" id="A0A6G1FWN5"/>
<evidence type="ECO:0000313" key="3">
    <source>
        <dbReference type="Proteomes" id="UP000504638"/>
    </source>
</evidence>
<dbReference type="EMBL" id="ML975167">
    <property type="protein sequence ID" value="KAF1810247.1"/>
    <property type="molecule type" value="Genomic_DNA"/>
</dbReference>
<dbReference type="OrthoDB" id="428895at2759"/>
<evidence type="ECO:0000313" key="4">
    <source>
        <dbReference type="RefSeq" id="XP_033531878.1"/>
    </source>
</evidence>
<name>A0A6G1FWN5_9PEZI</name>
<accession>A0A6G1FWN5</accession>
<gene>
    <name evidence="2 4" type="ORF">P152DRAFT_516124</name>
</gene>
<reference evidence="2 4" key="1">
    <citation type="submission" date="2020-01" db="EMBL/GenBank/DDBJ databases">
        <authorList>
            <consortium name="DOE Joint Genome Institute"/>
            <person name="Haridas S."/>
            <person name="Albert R."/>
            <person name="Binder M."/>
            <person name="Bloem J."/>
            <person name="Labutti K."/>
            <person name="Salamov A."/>
            <person name="Andreopoulos B."/>
            <person name="Baker S.E."/>
            <person name="Barry K."/>
            <person name="Bills G."/>
            <person name="Bluhm B.H."/>
            <person name="Cannon C."/>
            <person name="Castanera R."/>
            <person name="Culley D.E."/>
            <person name="Daum C."/>
            <person name="Ezra D."/>
            <person name="Gonzalez J.B."/>
            <person name="Henrissat B."/>
            <person name="Kuo A."/>
            <person name="Liang C."/>
            <person name="Lipzen A."/>
            <person name="Lutzoni F."/>
            <person name="Magnuson J."/>
            <person name="Mondo S."/>
            <person name="Nolan M."/>
            <person name="Ohm R."/>
            <person name="Pangilinan J."/>
            <person name="Park H.-J."/>
            <person name="Ramirez L."/>
            <person name="Alfaro M."/>
            <person name="Sun H."/>
            <person name="Tritt A."/>
            <person name="Yoshinaga Y."/>
            <person name="Zwiers L.-H."/>
            <person name="Turgeon B.G."/>
            <person name="Goodwin S.B."/>
            <person name="Spatafora J.W."/>
            <person name="Crous P.W."/>
            <person name="Grigoriev I.V."/>
        </authorList>
    </citation>
    <scope>NUCLEOTIDE SEQUENCE</scope>
    <source>
        <strain evidence="2 4">CBS 781.70</strain>
    </source>
</reference>
<dbReference type="RefSeq" id="XP_033531878.1">
    <property type="nucleotide sequence ID" value="XM_033682930.1"/>
</dbReference>
<sequence length="379" mass="40848">MSLESTPKRKRDDSDSDSPDPSPRDPRRDPKKKKASFVDSRVVSGMDLHYGQRAALGIWDALDPDDEEGTMAQQYLRSVRVEAGGIPPFLSAPLPTEPEDEDDEIADTEGFYTDGAYVARPELGPVIPRDLLHHHPATQARALLRTSLLIRFLELRKLLQRKPPKDALRGLTELQQELIFGQPAKQTYKTIVQDSGPSAVRTVVALMSTEGVFRMLKAVMARLLGKRAVAEEKVSVWVWSLMARIREVGCLGYEEVGGLREVAKKGLEVKLRGVVARAQYDAREDEMDRAVGAGHDQGDAERSSKGEDVRSAANEKGVPETVGGDSTSGGLNTTGEESAQIPDGTTLESSGAAAHSSSGRPPTALTLTTASAAVQAAGA</sequence>
<reference evidence="4" key="3">
    <citation type="submission" date="2025-04" db="UniProtKB">
        <authorList>
            <consortium name="RefSeq"/>
        </authorList>
    </citation>
    <scope>IDENTIFICATION</scope>
    <source>
        <strain evidence="4">CBS 781.70</strain>
    </source>
</reference>
<feature type="region of interest" description="Disordered" evidence="1">
    <location>
        <begin position="1"/>
        <end position="38"/>
    </location>
</feature>